<accession>A0AA37H0R2</accession>
<dbReference type="Proteomes" id="UP001055172">
    <property type="component" value="Unassembled WGS sequence"/>
</dbReference>
<sequence>MVWGPGRTSNVHEAAQTESCQALAAWKELAKRNINPAFARHPGKEHEVVNAIEKVDWDHERMMVEDVTTQSLYGDAMESFIYQSKPSVRRFVDVCPPNPSVLEALRIMNGFILPPEISAQLQDYGLDPDACCNPDLDDEQKVLLEQFEIKYVGDDRFGPLDLRISRRRRNGGEVKKPLSKRRKLVNTTTPKPFSLGPHMSSPRSKAEDFSTWAVCQNIDDGSASLNLRKVDSQARKPLTVPQIERQDSAPAADCTEPRYDRARMGSHGAALAMSDTPRFPAIPADVNLALDAIGAKMADMRASIAVQQQGQKDSIRDALRPLHQAVDTIHKSTKATMEAAEMIKVTLEKLDRDLALGDGLRDGQSAAQG</sequence>
<reference evidence="2 3" key="1">
    <citation type="submission" date="2021-07" db="EMBL/GenBank/DDBJ databases">
        <title>Genome data of Colletotrichum spaethianum.</title>
        <authorList>
            <person name="Utami Y.D."/>
            <person name="Hiruma K."/>
        </authorList>
    </citation>
    <scope>NUCLEOTIDE SEQUENCE [LARGE SCALE GENOMIC DNA]</scope>
    <source>
        <strain evidence="2 3">MAFF 242679</strain>
    </source>
</reference>
<proteinExistence type="predicted"/>
<comment type="caution">
    <text evidence="2">The sequence shown here is derived from an EMBL/GenBank/DDBJ whole genome shotgun (WGS) entry which is preliminary data.</text>
</comment>
<feature type="region of interest" description="Disordered" evidence="1">
    <location>
        <begin position="184"/>
        <end position="204"/>
    </location>
</feature>
<name>A0AA37H0R2_9PEZI</name>
<evidence type="ECO:0000256" key="1">
    <source>
        <dbReference type="SAM" id="MobiDB-lite"/>
    </source>
</evidence>
<evidence type="ECO:0000313" key="2">
    <source>
        <dbReference type="EMBL" id="GJC90873.1"/>
    </source>
</evidence>
<keyword evidence="3" id="KW-1185">Reference proteome</keyword>
<evidence type="ECO:0000313" key="3">
    <source>
        <dbReference type="Proteomes" id="UP001055172"/>
    </source>
</evidence>
<dbReference type="AlphaFoldDB" id="A0AA37H0R2"/>
<protein>
    <submittedName>
        <fullName evidence="2">Uncharacterized protein</fullName>
    </submittedName>
</protein>
<dbReference type="EMBL" id="BPPX01000061">
    <property type="protein sequence ID" value="GJC90873.1"/>
    <property type="molecule type" value="Genomic_DNA"/>
</dbReference>
<gene>
    <name evidence="2" type="ORF">ColLi_13711</name>
</gene>
<organism evidence="2 3">
    <name type="scientific">Colletotrichum liriopes</name>
    <dbReference type="NCBI Taxonomy" id="708192"/>
    <lineage>
        <taxon>Eukaryota</taxon>
        <taxon>Fungi</taxon>
        <taxon>Dikarya</taxon>
        <taxon>Ascomycota</taxon>
        <taxon>Pezizomycotina</taxon>
        <taxon>Sordariomycetes</taxon>
        <taxon>Hypocreomycetidae</taxon>
        <taxon>Glomerellales</taxon>
        <taxon>Glomerellaceae</taxon>
        <taxon>Colletotrichum</taxon>
        <taxon>Colletotrichum spaethianum species complex</taxon>
    </lineage>
</organism>